<name>A0A8J4FAV2_9CHLO</name>
<gene>
    <name evidence="2" type="ORF">Vafri_18057</name>
</gene>
<proteinExistence type="predicted"/>
<accession>A0A8J4FAV2</accession>
<evidence type="ECO:0000313" key="3">
    <source>
        <dbReference type="Proteomes" id="UP000747399"/>
    </source>
</evidence>
<protein>
    <submittedName>
        <fullName evidence="2">Uncharacterized protein</fullName>
    </submittedName>
</protein>
<reference evidence="2" key="1">
    <citation type="journal article" date="2021" name="Proc. Natl. Acad. Sci. U.S.A.">
        <title>Three genomes in the algal genus Volvox reveal the fate of a haploid sex-determining region after a transition to homothallism.</title>
        <authorList>
            <person name="Yamamoto K."/>
            <person name="Hamaji T."/>
            <person name="Kawai-Toyooka H."/>
            <person name="Matsuzaki R."/>
            <person name="Takahashi F."/>
            <person name="Nishimura Y."/>
            <person name="Kawachi M."/>
            <person name="Noguchi H."/>
            <person name="Minakuchi Y."/>
            <person name="Umen J.G."/>
            <person name="Toyoda A."/>
            <person name="Nozaki H."/>
        </authorList>
    </citation>
    <scope>NUCLEOTIDE SEQUENCE</scope>
    <source>
        <strain evidence="2">NIES-3780</strain>
    </source>
</reference>
<dbReference type="EMBL" id="BNCO01000063">
    <property type="protein sequence ID" value="GIL64154.1"/>
    <property type="molecule type" value="Genomic_DNA"/>
</dbReference>
<organism evidence="2 3">
    <name type="scientific">Volvox africanus</name>
    <dbReference type="NCBI Taxonomy" id="51714"/>
    <lineage>
        <taxon>Eukaryota</taxon>
        <taxon>Viridiplantae</taxon>
        <taxon>Chlorophyta</taxon>
        <taxon>core chlorophytes</taxon>
        <taxon>Chlorophyceae</taxon>
        <taxon>CS clade</taxon>
        <taxon>Chlamydomonadales</taxon>
        <taxon>Volvocaceae</taxon>
        <taxon>Volvox</taxon>
    </lineage>
</organism>
<evidence type="ECO:0000313" key="2">
    <source>
        <dbReference type="EMBL" id="GIL64154.1"/>
    </source>
</evidence>
<evidence type="ECO:0000256" key="1">
    <source>
        <dbReference type="SAM" id="MobiDB-lite"/>
    </source>
</evidence>
<dbReference type="Proteomes" id="UP000747399">
    <property type="component" value="Unassembled WGS sequence"/>
</dbReference>
<comment type="caution">
    <text evidence="2">The sequence shown here is derived from an EMBL/GenBank/DDBJ whole genome shotgun (WGS) entry which is preliminary data.</text>
</comment>
<feature type="region of interest" description="Disordered" evidence="1">
    <location>
        <begin position="153"/>
        <end position="172"/>
    </location>
</feature>
<keyword evidence="3" id="KW-1185">Reference proteome</keyword>
<dbReference type="AlphaFoldDB" id="A0A8J4FAV2"/>
<sequence>MADPESEVEYKNESDCLILEPDNSGSAITKVTFARSVPDVHARVAELLNLPETERVRCFHLPMFEKVLGWSVHMYLDLDAVEHGMHHNTNATQLWLIANLPNEPPEVQPDSIHGPVLLTAEKFSDEEYVQLSVVEWQLLVEKCKEVQPNAQFLPADPVATPPGMYETDPGNE</sequence>